<sequence>MDQQNNQALICSICSYQFNQTNRLPRMIPDCGHTYCEDCIIKNLVNSKHTFKCPEDGDIILCNRDSINNFPKNISILKIVQHQENQKQSSFGVIQQKPFQMAEVLSQKSIQSAQSFIDKNMIPCSSQEIKPQMSSNKYSLKSQQQQQQCQVHGKAQDLGCLQCQQKICAHCAIFGNHKNHTVIPEDEMKKKNKNGLEQMVKIKQKIQLTKEDFVNKMEDNFQNNICSKINYQKGLFKSNTRLKFEEFQKLLEYSEQKCYDEIEKFFEQVEEKFRKFKNHTFKETYDKIYNWNQMIDTLRVQQESLDRINSVDFDLFLNLEKLLISGNELEIEYHNLIQFPVKLIGDYLENICFSFSDSVQTIIENCMSIQFLQNESDIIHKSIQNLTLENQKEILSNTQFFQLSPQEIKAILGTPNQTPTEQFLSSHQALTNKQNMKSSNYFITNRKNSNTQSSSRQNSLGQKFKSKYKESNQQQKEEVSLENVDSIVAQLGQYRQNNIIPQLQESALSKDKLLLSNLDNQLEFVKSTALKESMFNSVVINSNESDRQHQIYPFANDAENGSKTQFDNSINNGYITIINHQNLSPQNKPFIQNISDIKMDGSGLLYFKNGPASVHDSCKIQAVVEKSLTRDIKKSQLQLENPFSEKRDNSQIRNSQISNSTLNKSRNRSPFKLNDFETSQYGKMKKSSDLRQSNLEIKSARSHYTNADHYQDYASIKKSLTPTKKIQRQNGSEIIKTKDQINNHSYINQQNSDLSKTLPTRMSNNEDTYNSISATATEQNSNHNLVKKNNNSIKNNSLKFIKSPNKSNVSNKSVSQQQQQQQTQSPHTQRKNAYKKKSEKLKILLQKLKQNEYIDQIELVSEDVNDQECEELGIELGKTKLQIDSIKLVKNKISDIGLQHILLGLEKSNQKIHTLNLTSNLCTENCFDDILNYLSKNETLKNIYLLNNNIQIYKKKDKLKNIQLLCNIHI</sequence>
<keyword evidence="2 4" id="KW-0863">Zinc-finger</keyword>
<evidence type="ECO:0000256" key="4">
    <source>
        <dbReference type="PROSITE-ProRule" id="PRU00024"/>
    </source>
</evidence>
<feature type="compositionally biased region" description="Low complexity" evidence="5">
    <location>
        <begin position="651"/>
        <end position="660"/>
    </location>
</feature>
<dbReference type="Proteomes" id="UP000009168">
    <property type="component" value="Unassembled WGS sequence"/>
</dbReference>
<dbReference type="AlphaFoldDB" id="Q22GU7"/>
<dbReference type="PANTHER" id="PTHR47156:SF10">
    <property type="entry name" value="E3 UBIQUITIN-PROTEIN LIGASE TRIM-21-RELATED"/>
    <property type="match status" value="1"/>
</dbReference>
<evidence type="ECO:0000259" key="6">
    <source>
        <dbReference type="PROSITE" id="PS50089"/>
    </source>
</evidence>
<evidence type="ECO:0000259" key="7">
    <source>
        <dbReference type="PROSITE" id="PS50119"/>
    </source>
</evidence>
<dbReference type="Pfam" id="PF13445">
    <property type="entry name" value="zf-RING_UBOX"/>
    <property type="match status" value="1"/>
</dbReference>
<dbReference type="Gene3D" id="3.30.160.60">
    <property type="entry name" value="Classic Zinc Finger"/>
    <property type="match status" value="1"/>
</dbReference>
<dbReference type="Pfam" id="PF00643">
    <property type="entry name" value="zf-B_box"/>
    <property type="match status" value="1"/>
</dbReference>
<dbReference type="InterPro" id="IPR052667">
    <property type="entry name" value="E3_ubiquitin-ligase_RING"/>
</dbReference>
<dbReference type="SMART" id="SM00184">
    <property type="entry name" value="RING"/>
    <property type="match status" value="1"/>
</dbReference>
<feature type="domain" description="B box-type" evidence="7">
    <location>
        <begin position="144"/>
        <end position="185"/>
    </location>
</feature>
<dbReference type="PANTHER" id="PTHR47156">
    <property type="entry name" value="PROTEIN CBG20824"/>
    <property type="match status" value="1"/>
</dbReference>
<dbReference type="PROSITE" id="PS50119">
    <property type="entry name" value="ZF_BBOX"/>
    <property type="match status" value="1"/>
</dbReference>
<dbReference type="EMBL" id="GG662502">
    <property type="protein sequence ID" value="EAR84577.2"/>
    <property type="molecule type" value="Genomic_DNA"/>
</dbReference>
<dbReference type="InParanoid" id="Q22GU7"/>
<dbReference type="SUPFAM" id="SSF57850">
    <property type="entry name" value="RING/U-box"/>
    <property type="match status" value="1"/>
</dbReference>
<dbReference type="KEGG" id="tet:TTHERM_00656090"/>
<feature type="region of interest" description="Disordered" evidence="5">
    <location>
        <begin position="641"/>
        <end position="673"/>
    </location>
</feature>
<dbReference type="GO" id="GO:0008270">
    <property type="term" value="F:zinc ion binding"/>
    <property type="evidence" value="ECO:0007669"/>
    <property type="project" value="UniProtKB-KW"/>
</dbReference>
<protein>
    <submittedName>
        <fullName evidence="8">B-box zinc finger protein</fullName>
    </submittedName>
</protein>
<feature type="compositionally biased region" description="Polar residues" evidence="5">
    <location>
        <begin position="742"/>
        <end position="779"/>
    </location>
</feature>
<dbReference type="RefSeq" id="XP_001032240.2">
    <property type="nucleotide sequence ID" value="XM_001032240.2"/>
</dbReference>
<name>Q22GU7_TETTS</name>
<dbReference type="GeneID" id="7840535"/>
<dbReference type="InterPro" id="IPR001841">
    <property type="entry name" value="Znf_RING"/>
</dbReference>
<gene>
    <name evidence="8" type="ORF">TTHERM_00656090</name>
</gene>
<dbReference type="OrthoDB" id="6106880at2759"/>
<dbReference type="InterPro" id="IPR000315">
    <property type="entry name" value="Znf_B-box"/>
</dbReference>
<keyword evidence="3" id="KW-0862">Zinc</keyword>
<feature type="domain" description="RING-type" evidence="6">
    <location>
        <begin position="11"/>
        <end position="56"/>
    </location>
</feature>
<feature type="region of interest" description="Disordered" evidence="5">
    <location>
        <begin position="445"/>
        <end position="477"/>
    </location>
</feature>
<dbReference type="eggNOG" id="KOG4185">
    <property type="taxonomic scope" value="Eukaryota"/>
</dbReference>
<dbReference type="PROSITE" id="PS00518">
    <property type="entry name" value="ZF_RING_1"/>
    <property type="match status" value="1"/>
</dbReference>
<evidence type="ECO:0000313" key="9">
    <source>
        <dbReference type="Proteomes" id="UP000009168"/>
    </source>
</evidence>
<dbReference type="STRING" id="312017.Q22GU7"/>
<dbReference type="Gene3D" id="3.80.10.10">
    <property type="entry name" value="Ribonuclease Inhibitor"/>
    <property type="match status" value="1"/>
</dbReference>
<dbReference type="PROSITE" id="PS50089">
    <property type="entry name" value="ZF_RING_2"/>
    <property type="match status" value="1"/>
</dbReference>
<dbReference type="SMART" id="SM00336">
    <property type="entry name" value="BBOX"/>
    <property type="match status" value="1"/>
</dbReference>
<evidence type="ECO:0000313" key="8">
    <source>
        <dbReference type="EMBL" id="EAR84577.2"/>
    </source>
</evidence>
<accession>Q22GU7</accession>
<feature type="compositionally biased region" description="Low complexity" evidence="5">
    <location>
        <begin position="780"/>
        <end position="827"/>
    </location>
</feature>
<dbReference type="InterPro" id="IPR013083">
    <property type="entry name" value="Znf_RING/FYVE/PHD"/>
</dbReference>
<evidence type="ECO:0000256" key="2">
    <source>
        <dbReference type="ARBA" id="ARBA00022771"/>
    </source>
</evidence>
<dbReference type="SUPFAM" id="SSF52047">
    <property type="entry name" value="RNI-like"/>
    <property type="match status" value="1"/>
</dbReference>
<feature type="compositionally biased region" description="Basic and acidic residues" evidence="5">
    <location>
        <begin position="467"/>
        <end position="477"/>
    </location>
</feature>
<dbReference type="Gene3D" id="3.30.40.10">
    <property type="entry name" value="Zinc/RING finger domain, C3HC4 (zinc finger)"/>
    <property type="match status" value="1"/>
</dbReference>
<evidence type="ECO:0000256" key="5">
    <source>
        <dbReference type="SAM" id="MobiDB-lite"/>
    </source>
</evidence>
<keyword evidence="1" id="KW-0479">Metal-binding</keyword>
<evidence type="ECO:0000256" key="1">
    <source>
        <dbReference type="ARBA" id="ARBA00022723"/>
    </source>
</evidence>
<feature type="compositionally biased region" description="Low complexity" evidence="5">
    <location>
        <begin position="445"/>
        <end position="459"/>
    </location>
</feature>
<dbReference type="InterPro" id="IPR017907">
    <property type="entry name" value="Znf_RING_CS"/>
</dbReference>
<evidence type="ECO:0000256" key="3">
    <source>
        <dbReference type="ARBA" id="ARBA00022833"/>
    </source>
</evidence>
<feature type="region of interest" description="Disordered" evidence="5">
    <location>
        <begin position="741"/>
        <end position="836"/>
    </location>
</feature>
<dbReference type="InterPro" id="IPR032675">
    <property type="entry name" value="LRR_dom_sf"/>
</dbReference>
<dbReference type="HOGENOM" id="CLU_316068_0_0_1"/>
<reference evidence="9" key="1">
    <citation type="journal article" date="2006" name="PLoS Biol.">
        <title>Macronuclear genome sequence of the ciliate Tetrahymena thermophila, a model eukaryote.</title>
        <authorList>
            <person name="Eisen J.A."/>
            <person name="Coyne R.S."/>
            <person name="Wu M."/>
            <person name="Wu D."/>
            <person name="Thiagarajan M."/>
            <person name="Wortman J.R."/>
            <person name="Badger J.H."/>
            <person name="Ren Q."/>
            <person name="Amedeo P."/>
            <person name="Jones K.M."/>
            <person name="Tallon L.J."/>
            <person name="Delcher A.L."/>
            <person name="Salzberg S.L."/>
            <person name="Silva J.C."/>
            <person name="Haas B.J."/>
            <person name="Majoros W.H."/>
            <person name="Farzad M."/>
            <person name="Carlton J.M."/>
            <person name="Smith R.K. Jr."/>
            <person name="Garg J."/>
            <person name="Pearlman R.E."/>
            <person name="Karrer K.M."/>
            <person name="Sun L."/>
            <person name="Manning G."/>
            <person name="Elde N.C."/>
            <person name="Turkewitz A.P."/>
            <person name="Asai D.J."/>
            <person name="Wilkes D.E."/>
            <person name="Wang Y."/>
            <person name="Cai H."/>
            <person name="Collins K."/>
            <person name="Stewart B.A."/>
            <person name="Lee S.R."/>
            <person name="Wilamowska K."/>
            <person name="Weinberg Z."/>
            <person name="Ruzzo W.L."/>
            <person name="Wloga D."/>
            <person name="Gaertig J."/>
            <person name="Frankel J."/>
            <person name="Tsao C.-C."/>
            <person name="Gorovsky M.A."/>
            <person name="Keeling P.J."/>
            <person name="Waller R.F."/>
            <person name="Patron N.J."/>
            <person name="Cherry J.M."/>
            <person name="Stover N.A."/>
            <person name="Krieger C.J."/>
            <person name="del Toro C."/>
            <person name="Ryder H.F."/>
            <person name="Williamson S.C."/>
            <person name="Barbeau R.A."/>
            <person name="Hamilton E.P."/>
            <person name="Orias E."/>
        </authorList>
    </citation>
    <scope>NUCLEOTIDE SEQUENCE [LARGE SCALE GENOMIC DNA]</scope>
    <source>
        <strain evidence="9">SB210</strain>
    </source>
</reference>
<keyword evidence="9" id="KW-1185">Reference proteome</keyword>
<dbReference type="CDD" id="cd19756">
    <property type="entry name" value="Bbox2"/>
    <property type="match status" value="1"/>
</dbReference>
<dbReference type="SUPFAM" id="SSF57845">
    <property type="entry name" value="B-box zinc-binding domain"/>
    <property type="match status" value="1"/>
</dbReference>
<dbReference type="InterPro" id="IPR027370">
    <property type="entry name" value="Znf-RING_euk"/>
</dbReference>
<proteinExistence type="predicted"/>
<organism evidence="8 9">
    <name type="scientific">Tetrahymena thermophila (strain SB210)</name>
    <dbReference type="NCBI Taxonomy" id="312017"/>
    <lineage>
        <taxon>Eukaryota</taxon>
        <taxon>Sar</taxon>
        <taxon>Alveolata</taxon>
        <taxon>Ciliophora</taxon>
        <taxon>Intramacronucleata</taxon>
        <taxon>Oligohymenophorea</taxon>
        <taxon>Hymenostomatida</taxon>
        <taxon>Tetrahymenina</taxon>
        <taxon>Tetrahymenidae</taxon>
        <taxon>Tetrahymena</taxon>
    </lineage>
</organism>